<dbReference type="PANTHER" id="PTHR12677:SF49">
    <property type="entry name" value="TVP38_TMEM64 FAMILY MEMBRANE PROTEIN"/>
    <property type="match status" value="1"/>
</dbReference>
<evidence type="ECO:0000256" key="1">
    <source>
        <dbReference type="ARBA" id="ARBA00004651"/>
    </source>
</evidence>
<feature type="transmembrane region" description="Helical" evidence="6">
    <location>
        <begin position="52"/>
        <end position="78"/>
    </location>
</feature>
<reference evidence="8 9" key="1">
    <citation type="submission" date="2016-02" db="EMBL/GenBank/DDBJ databases">
        <title>Genome sequence of Clostridium thermobutyricum DSM 4928.</title>
        <authorList>
            <person name="Poehlein A."/>
            <person name="Daniel R."/>
        </authorList>
    </citation>
    <scope>NUCLEOTIDE SEQUENCE [LARGE SCALE GENOMIC DNA]</scope>
    <source>
        <strain evidence="8 9">DSM 4928</strain>
    </source>
</reference>
<proteinExistence type="inferred from homology"/>
<dbReference type="InterPro" id="IPR015414">
    <property type="entry name" value="TMEM64"/>
</dbReference>
<comment type="caution">
    <text evidence="6">Lacks conserved residue(s) required for the propagation of feature annotation.</text>
</comment>
<comment type="caution">
    <text evidence="8">The sequence shown here is derived from an EMBL/GenBank/DDBJ whole genome shotgun (WGS) entry which is preliminary data.</text>
</comment>
<keyword evidence="2 6" id="KW-1003">Cell membrane</keyword>
<feature type="transmembrane region" description="Helical" evidence="6">
    <location>
        <begin position="197"/>
        <end position="215"/>
    </location>
</feature>
<keyword evidence="5 6" id="KW-0472">Membrane</keyword>
<feature type="transmembrane region" description="Helical" evidence="6">
    <location>
        <begin position="6"/>
        <end position="27"/>
    </location>
</feature>
<organism evidence="8 9">
    <name type="scientific">Clostridium thermobutyricum DSM 4928</name>
    <dbReference type="NCBI Taxonomy" id="1121339"/>
    <lineage>
        <taxon>Bacteria</taxon>
        <taxon>Bacillati</taxon>
        <taxon>Bacillota</taxon>
        <taxon>Clostridia</taxon>
        <taxon>Eubacteriales</taxon>
        <taxon>Clostridiaceae</taxon>
        <taxon>Clostridium</taxon>
    </lineage>
</organism>
<evidence type="ECO:0000313" key="9">
    <source>
        <dbReference type="Proteomes" id="UP000191448"/>
    </source>
</evidence>
<evidence type="ECO:0000256" key="3">
    <source>
        <dbReference type="ARBA" id="ARBA00022692"/>
    </source>
</evidence>
<evidence type="ECO:0000256" key="6">
    <source>
        <dbReference type="RuleBase" id="RU366058"/>
    </source>
</evidence>
<evidence type="ECO:0000256" key="2">
    <source>
        <dbReference type="ARBA" id="ARBA00022475"/>
    </source>
</evidence>
<gene>
    <name evidence="8" type="primary">ydjZ_3</name>
    <name evidence="8" type="ORF">CLTHE_19180</name>
</gene>
<sequence>MKNSKLINILKFVIFLIIIGIGIFILIKNREFLMHLKVSEIISFAESKNTKFYAILITLIIFTIKPIFIIIPSSIIAIANGLIFGPFEGFLVTMIGNFISSTIGFFLARILGKDFVQGILGKKFRNFESNIEKKQFLIMMSLRMIPVIPLDPISYACGLSKVSYKKFISATLIGVSPETICYSILGENFDKPFSPQFIIPVAILIIALLFSSKIIKKIQD</sequence>
<evidence type="ECO:0000313" key="8">
    <source>
        <dbReference type="EMBL" id="OPX47355.1"/>
    </source>
</evidence>
<keyword evidence="3 6" id="KW-0812">Transmembrane</keyword>
<comment type="similarity">
    <text evidence="6">Belongs to the TVP38/TMEM64 family.</text>
</comment>
<dbReference type="AlphaFoldDB" id="A0A1V4SU06"/>
<keyword evidence="4 6" id="KW-1133">Transmembrane helix</keyword>
<accession>A0A1V4SU06</accession>
<dbReference type="GO" id="GO:0005886">
    <property type="term" value="C:plasma membrane"/>
    <property type="evidence" value="ECO:0007669"/>
    <property type="project" value="UniProtKB-SubCell"/>
</dbReference>
<name>A0A1V4SU06_9CLOT</name>
<dbReference type="RefSeq" id="WP_080023116.1">
    <property type="nucleotide sequence ID" value="NZ_LTAY01000048.1"/>
</dbReference>
<dbReference type="Proteomes" id="UP000191448">
    <property type="component" value="Unassembled WGS sequence"/>
</dbReference>
<feature type="domain" description="VTT" evidence="7">
    <location>
        <begin position="71"/>
        <end position="187"/>
    </location>
</feature>
<feature type="transmembrane region" description="Helical" evidence="6">
    <location>
        <begin position="90"/>
        <end position="112"/>
    </location>
</feature>
<dbReference type="Pfam" id="PF09335">
    <property type="entry name" value="VTT_dom"/>
    <property type="match status" value="1"/>
</dbReference>
<evidence type="ECO:0000256" key="4">
    <source>
        <dbReference type="ARBA" id="ARBA00022989"/>
    </source>
</evidence>
<dbReference type="EMBL" id="LTAY01000048">
    <property type="protein sequence ID" value="OPX47355.1"/>
    <property type="molecule type" value="Genomic_DNA"/>
</dbReference>
<dbReference type="OrthoDB" id="9812980at2"/>
<dbReference type="PANTHER" id="PTHR12677">
    <property type="entry name" value="GOLGI APPARATUS MEMBRANE PROTEIN TVP38-RELATED"/>
    <property type="match status" value="1"/>
</dbReference>
<protein>
    <recommendedName>
        <fullName evidence="6">TVP38/TMEM64 family membrane protein</fullName>
    </recommendedName>
</protein>
<dbReference type="InterPro" id="IPR032816">
    <property type="entry name" value="VTT_dom"/>
</dbReference>
<evidence type="ECO:0000259" key="7">
    <source>
        <dbReference type="Pfam" id="PF09335"/>
    </source>
</evidence>
<comment type="subcellular location">
    <subcellularLocation>
        <location evidence="1 6">Cell membrane</location>
        <topology evidence="1 6">Multi-pass membrane protein</topology>
    </subcellularLocation>
</comment>
<evidence type="ECO:0000256" key="5">
    <source>
        <dbReference type="ARBA" id="ARBA00023136"/>
    </source>
</evidence>